<dbReference type="InterPro" id="IPR038063">
    <property type="entry name" value="Transpep_catalytic_dom"/>
</dbReference>
<dbReference type="GO" id="GO:0018104">
    <property type="term" value="P:peptidoglycan-protein cross-linking"/>
    <property type="evidence" value="ECO:0007669"/>
    <property type="project" value="TreeGrafter"/>
</dbReference>
<keyword evidence="7 10" id="KW-0133">Cell shape</keyword>
<evidence type="ECO:0000256" key="2">
    <source>
        <dbReference type="ARBA" id="ARBA00004752"/>
    </source>
</evidence>
<keyword evidence="8 10" id="KW-0573">Peptidoglycan synthesis</keyword>
<dbReference type="Pfam" id="PF18884">
    <property type="entry name" value="TSP3_bac"/>
    <property type="match status" value="3"/>
</dbReference>
<accession>A0A1G2Q7H1</accession>
<comment type="caution">
    <text evidence="13">The sequence shown here is derived from an EMBL/GenBank/DDBJ whole genome shotgun (WGS) entry which is preliminary data.</text>
</comment>
<dbReference type="InterPro" id="IPR005490">
    <property type="entry name" value="LD_TPept_cat_dom"/>
</dbReference>
<dbReference type="GO" id="GO:0008360">
    <property type="term" value="P:regulation of cell shape"/>
    <property type="evidence" value="ECO:0007669"/>
    <property type="project" value="UniProtKB-UniRule"/>
</dbReference>
<dbReference type="UniPathway" id="UPA00219"/>
<dbReference type="Pfam" id="PF03734">
    <property type="entry name" value="YkuD"/>
    <property type="match status" value="1"/>
</dbReference>
<feature type="active site" description="Nucleophile" evidence="10">
    <location>
        <position position="223"/>
    </location>
</feature>
<dbReference type="GO" id="GO:0071972">
    <property type="term" value="F:peptidoglycan L,D-transpeptidase activity"/>
    <property type="evidence" value="ECO:0007669"/>
    <property type="project" value="TreeGrafter"/>
</dbReference>
<dbReference type="EMBL" id="MHTE01000042">
    <property type="protein sequence ID" value="OHA56069.1"/>
    <property type="molecule type" value="Genomic_DNA"/>
</dbReference>
<evidence type="ECO:0000256" key="3">
    <source>
        <dbReference type="ARBA" id="ARBA00022525"/>
    </source>
</evidence>
<dbReference type="CDD" id="cd16913">
    <property type="entry name" value="YkuD_like"/>
    <property type="match status" value="1"/>
</dbReference>
<dbReference type="SUPFAM" id="SSF103647">
    <property type="entry name" value="TSP type-3 repeat"/>
    <property type="match status" value="1"/>
</dbReference>
<dbReference type="InterPro" id="IPR028974">
    <property type="entry name" value="TSP_type-3_rpt"/>
</dbReference>
<feature type="active site" description="Proton donor/acceptor" evidence="10">
    <location>
        <position position="207"/>
    </location>
</feature>
<evidence type="ECO:0000313" key="14">
    <source>
        <dbReference type="Proteomes" id="UP000178226"/>
    </source>
</evidence>
<evidence type="ECO:0000256" key="8">
    <source>
        <dbReference type="ARBA" id="ARBA00022984"/>
    </source>
</evidence>
<keyword evidence="4" id="KW-0808">Transferase</keyword>
<dbReference type="GO" id="GO:0071555">
    <property type="term" value="P:cell wall organization"/>
    <property type="evidence" value="ECO:0007669"/>
    <property type="project" value="UniProtKB-UniRule"/>
</dbReference>
<name>A0A1G2Q7H1_9BACT</name>
<comment type="subcellular location">
    <subcellularLocation>
        <location evidence="1">Secreted</location>
    </subcellularLocation>
</comment>
<dbReference type="Gene3D" id="2.40.440.10">
    <property type="entry name" value="L,D-transpeptidase catalytic domain-like"/>
    <property type="match status" value="1"/>
</dbReference>
<gene>
    <name evidence="13" type="ORF">A2441_03670</name>
</gene>
<feature type="signal peptide" evidence="11">
    <location>
        <begin position="1"/>
        <end position="24"/>
    </location>
</feature>
<dbReference type="SUPFAM" id="SSF141523">
    <property type="entry name" value="L,D-transpeptidase catalytic domain-like"/>
    <property type="match status" value="1"/>
</dbReference>
<sequence length="248" mass="27827">MLRFFILFSSIIVGGLIMTTPTSAATDTDSDGLTDEQEINIYATDPNLTDTDADGYSDDQEIEHGYSPRFFVKKMTEADSDQDYLPDAWELSLGTGIMEPDSDGDKYLDGTEVLAGFDPLNPDNSAKLEKLISVDLTKQQLIYSFGGKILESFSISSGLPGTPTPQGDFEVITKRDLVNYRGSNYDYPNTKWNLRFAWGQGFSYYIHGAWWHNNFGEPQSHGCVNVSYDNMERLYEWAQVGTKIIILN</sequence>
<reference evidence="13 14" key="1">
    <citation type="journal article" date="2016" name="Nat. Commun.">
        <title>Thousands of microbial genomes shed light on interconnected biogeochemical processes in an aquifer system.</title>
        <authorList>
            <person name="Anantharaman K."/>
            <person name="Brown C.T."/>
            <person name="Hug L.A."/>
            <person name="Sharon I."/>
            <person name="Castelle C.J."/>
            <person name="Probst A.J."/>
            <person name="Thomas B.C."/>
            <person name="Singh A."/>
            <person name="Wilkins M.J."/>
            <person name="Karaoz U."/>
            <person name="Brodie E.L."/>
            <person name="Williams K.H."/>
            <person name="Hubbard S.S."/>
            <person name="Banfield J.F."/>
        </authorList>
    </citation>
    <scope>NUCLEOTIDE SEQUENCE [LARGE SCALE GENOMIC DNA]</scope>
</reference>
<evidence type="ECO:0000256" key="4">
    <source>
        <dbReference type="ARBA" id="ARBA00022679"/>
    </source>
</evidence>
<dbReference type="GO" id="GO:0016740">
    <property type="term" value="F:transferase activity"/>
    <property type="evidence" value="ECO:0007669"/>
    <property type="project" value="UniProtKB-KW"/>
</dbReference>
<dbReference type="InterPro" id="IPR018247">
    <property type="entry name" value="EF_Hand_1_Ca_BS"/>
</dbReference>
<keyword evidence="6" id="KW-0106">Calcium</keyword>
<evidence type="ECO:0000256" key="10">
    <source>
        <dbReference type="PROSITE-ProRule" id="PRU01373"/>
    </source>
</evidence>
<dbReference type="AlphaFoldDB" id="A0A1G2Q7H1"/>
<evidence type="ECO:0000256" key="6">
    <source>
        <dbReference type="ARBA" id="ARBA00022837"/>
    </source>
</evidence>
<evidence type="ECO:0000259" key="12">
    <source>
        <dbReference type="PROSITE" id="PS52029"/>
    </source>
</evidence>
<dbReference type="PROSITE" id="PS52029">
    <property type="entry name" value="LD_TPASE"/>
    <property type="match status" value="1"/>
</dbReference>
<evidence type="ECO:0000313" key="13">
    <source>
        <dbReference type="EMBL" id="OHA56069.1"/>
    </source>
</evidence>
<dbReference type="STRING" id="1802428.A2441_03670"/>
<comment type="pathway">
    <text evidence="2 10">Cell wall biogenesis; peptidoglycan biosynthesis.</text>
</comment>
<evidence type="ECO:0000256" key="7">
    <source>
        <dbReference type="ARBA" id="ARBA00022960"/>
    </source>
</evidence>
<dbReference type="InterPro" id="IPR059100">
    <property type="entry name" value="TSP3_bac"/>
</dbReference>
<evidence type="ECO:0000256" key="1">
    <source>
        <dbReference type="ARBA" id="ARBA00004613"/>
    </source>
</evidence>
<keyword evidence="9 10" id="KW-0961">Cell wall biogenesis/degradation</keyword>
<dbReference type="GO" id="GO:0005509">
    <property type="term" value="F:calcium ion binding"/>
    <property type="evidence" value="ECO:0007669"/>
    <property type="project" value="InterPro"/>
</dbReference>
<dbReference type="InterPro" id="IPR050979">
    <property type="entry name" value="LD-transpeptidase"/>
</dbReference>
<feature type="chain" id="PRO_5009584013" description="L,D-TPase catalytic domain-containing protein" evidence="11">
    <location>
        <begin position="25"/>
        <end position="248"/>
    </location>
</feature>
<keyword evidence="5 11" id="KW-0732">Signal</keyword>
<evidence type="ECO:0000256" key="11">
    <source>
        <dbReference type="SAM" id="SignalP"/>
    </source>
</evidence>
<protein>
    <recommendedName>
        <fullName evidence="12">L,D-TPase catalytic domain-containing protein</fullName>
    </recommendedName>
</protein>
<dbReference type="PANTHER" id="PTHR30582">
    <property type="entry name" value="L,D-TRANSPEPTIDASE"/>
    <property type="match status" value="1"/>
</dbReference>
<evidence type="ECO:0000256" key="5">
    <source>
        <dbReference type="ARBA" id="ARBA00022729"/>
    </source>
</evidence>
<keyword evidence="3" id="KW-0964">Secreted</keyword>
<evidence type="ECO:0000256" key="9">
    <source>
        <dbReference type="ARBA" id="ARBA00023316"/>
    </source>
</evidence>
<feature type="domain" description="L,D-TPase catalytic" evidence="12">
    <location>
        <begin position="130"/>
        <end position="247"/>
    </location>
</feature>
<dbReference type="Proteomes" id="UP000178226">
    <property type="component" value="Unassembled WGS sequence"/>
</dbReference>
<dbReference type="PROSITE" id="PS00018">
    <property type="entry name" value="EF_HAND_1"/>
    <property type="match status" value="1"/>
</dbReference>
<dbReference type="PANTHER" id="PTHR30582:SF2">
    <property type="entry name" value="L,D-TRANSPEPTIDASE YCIB-RELATED"/>
    <property type="match status" value="1"/>
</dbReference>
<proteinExistence type="predicted"/>
<dbReference type="GO" id="GO:0005576">
    <property type="term" value="C:extracellular region"/>
    <property type="evidence" value="ECO:0007669"/>
    <property type="project" value="TreeGrafter"/>
</dbReference>
<organism evidence="13 14">
    <name type="scientific">Candidatus Veblenbacteria bacterium RIFOXYC2_FULL_42_11</name>
    <dbReference type="NCBI Taxonomy" id="1802428"/>
    <lineage>
        <taxon>Bacteria</taxon>
        <taxon>Candidatus Vebleniibacteriota</taxon>
    </lineage>
</organism>